<reference evidence="2" key="3">
    <citation type="submission" date="2020-12" db="UniProtKB">
        <authorList>
            <consortium name="EnsemblPlants"/>
        </authorList>
    </citation>
    <scope>IDENTIFICATION</scope>
</reference>
<evidence type="ECO:0000313" key="2">
    <source>
        <dbReference type="EnsemblPlants" id="PAC:32949786.CDS.1"/>
    </source>
</evidence>
<reference evidence="2 3" key="1">
    <citation type="journal article" date="2008" name="Science">
        <title>The Physcomitrella genome reveals evolutionary insights into the conquest of land by plants.</title>
        <authorList>
            <person name="Rensing S."/>
            <person name="Lang D."/>
            <person name="Zimmer A."/>
            <person name="Terry A."/>
            <person name="Salamov A."/>
            <person name="Shapiro H."/>
            <person name="Nishiyama T."/>
            <person name="Perroud P.-F."/>
            <person name="Lindquist E."/>
            <person name="Kamisugi Y."/>
            <person name="Tanahashi T."/>
            <person name="Sakakibara K."/>
            <person name="Fujita T."/>
            <person name="Oishi K."/>
            <person name="Shin-I T."/>
            <person name="Kuroki Y."/>
            <person name="Toyoda A."/>
            <person name="Suzuki Y."/>
            <person name="Hashimoto A."/>
            <person name="Yamaguchi K."/>
            <person name="Sugano A."/>
            <person name="Kohara Y."/>
            <person name="Fujiyama A."/>
            <person name="Anterola A."/>
            <person name="Aoki S."/>
            <person name="Ashton N."/>
            <person name="Barbazuk W.B."/>
            <person name="Barker E."/>
            <person name="Bennetzen J."/>
            <person name="Bezanilla M."/>
            <person name="Blankenship R."/>
            <person name="Cho S.H."/>
            <person name="Dutcher S."/>
            <person name="Estelle M."/>
            <person name="Fawcett J.A."/>
            <person name="Gundlach H."/>
            <person name="Hanada K."/>
            <person name="Heyl A."/>
            <person name="Hicks K.A."/>
            <person name="Hugh J."/>
            <person name="Lohr M."/>
            <person name="Mayer K."/>
            <person name="Melkozernov A."/>
            <person name="Murata T."/>
            <person name="Nelson D."/>
            <person name="Pils B."/>
            <person name="Prigge M."/>
            <person name="Reiss B."/>
            <person name="Renner T."/>
            <person name="Rombauts S."/>
            <person name="Rushton P."/>
            <person name="Sanderfoot A."/>
            <person name="Schween G."/>
            <person name="Shiu S.-H."/>
            <person name="Stueber K."/>
            <person name="Theodoulou F.L."/>
            <person name="Tu H."/>
            <person name="Van de Peer Y."/>
            <person name="Verrier P.J."/>
            <person name="Waters E."/>
            <person name="Wood A."/>
            <person name="Yang L."/>
            <person name="Cove D."/>
            <person name="Cuming A."/>
            <person name="Hasebe M."/>
            <person name="Lucas S."/>
            <person name="Mishler D.B."/>
            <person name="Reski R."/>
            <person name="Grigoriev I."/>
            <person name="Quatrano R.S."/>
            <person name="Boore J.L."/>
        </authorList>
    </citation>
    <scope>NUCLEOTIDE SEQUENCE [LARGE SCALE GENOMIC DNA]</scope>
    <source>
        <strain evidence="2 3">cv. Gransden 2004</strain>
    </source>
</reference>
<accession>A0A7I3ZFP3</accession>
<keyword evidence="1" id="KW-0472">Membrane</keyword>
<evidence type="ECO:0000256" key="1">
    <source>
        <dbReference type="SAM" id="Phobius"/>
    </source>
</evidence>
<dbReference type="Proteomes" id="UP000006727">
    <property type="component" value="Chromosome 23"/>
</dbReference>
<name>A0A7I3ZFP3_PHYPA</name>
<reference evidence="2 3" key="2">
    <citation type="journal article" date="2018" name="Plant J.">
        <title>The Physcomitrella patens chromosome-scale assembly reveals moss genome structure and evolution.</title>
        <authorList>
            <person name="Lang D."/>
            <person name="Ullrich K.K."/>
            <person name="Murat F."/>
            <person name="Fuchs J."/>
            <person name="Jenkins J."/>
            <person name="Haas F.B."/>
            <person name="Piednoel M."/>
            <person name="Gundlach H."/>
            <person name="Van Bel M."/>
            <person name="Meyberg R."/>
            <person name="Vives C."/>
            <person name="Morata J."/>
            <person name="Symeonidi A."/>
            <person name="Hiss M."/>
            <person name="Muchero W."/>
            <person name="Kamisugi Y."/>
            <person name="Saleh O."/>
            <person name="Blanc G."/>
            <person name="Decker E.L."/>
            <person name="van Gessel N."/>
            <person name="Grimwood J."/>
            <person name="Hayes R.D."/>
            <person name="Graham S.W."/>
            <person name="Gunter L.E."/>
            <person name="McDaniel S.F."/>
            <person name="Hoernstein S.N.W."/>
            <person name="Larsson A."/>
            <person name="Li F.W."/>
            <person name="Perroud P.F."/>
            <person name="Phillips J."/>
            <person name="Ranjan P."/>
            <person name="Rokshar D.S."/>
            <person name="Rothfels C.J."/>
            <person name="Schneider L."/>
            <person name="Shu S."/>
            <person name="Stevenson D.W."/>
            <person name="Thummler F."/>
            <person name="Tillich M."/>
            <person name="Villarreal Aguilar J.C."/>
            <person name="Widiez T."/>
            <person name="Wong G.K."/>
            <person name="Wymore A."/>
            <person name="Zhang Y."/>
            <person name="Zimmer A.D."/>
            <person name="Quatrano R.S."/>
            <person name="Mayer K.F.X."/>
            <person name="Goodstein D."/>
            <person name="Casacuberta J.M."/>
            <person name="Vandepoele K."/>
            <person name="Reski R."/>
            <person name="Cuming A.C."/>
            <person name="Tuskan G.A."/>
            <person name="Maumus F."/>
            <person name="Salse J."/>
            <person name="Schmutz J."/>
            <person name="Rensing S.A."/>
        </authorList>
    </citation>
    <scope>NUCLEOTIDE SEQUENCE [LARGE SCALE GENOMIC DNA]</scope>
    <source>
        <strain evidence="2 3">cv. Gransden 2004</strain>
    </source>
</reference>
<dbReference type="EMBL" id="ABEU02000023">
    <property type="status" value="NOT_ANNOTATED_CDS"/>
    <property type="molecule type" value="Genomic_DNA"/>
</dbReference>
<keyword evidence="3" id="KW-1185">Reference proteome</keyword>
<dbReference type="EnsemblPlants" id="Pp3c23_5270V3.4">
    <property type="protein sequence ID" value="PAC:32949786.CDS.1"/>
    <property type="gene ID" value="Pp3c23_5270"/>
</dbReference>
<dbReference type="AlphaFoldDB" id="A0A7I3ZFP3"/>
<organism evidence="2 3">
    <name type="scientific">Physcomitrium patens</name>
    <name type="common">Spreading-leaved earth moss</name>
    <name type="synonym">Physcomitrella patens</name>
    <dbReference type="NCBI Taxonomy" id="3218"/>
    <lineage>
        <taxon>Eukaryota</taxon>
        <taxon>Viridiplantae</taxon>
        <taxon>Streptophyta</taxon>
        <taxon>Embryophyta</taxon>
        <taxon>Bryophyta</taxon>
        <taxon>Bryophytina</taxon>
        <taxon>Bryopsida</taxon>
        <taxon>Funariidae</taxon>
        <taxon>Funariales</taxon>
        <taxon>Funariaceae</taxon>
        <taxon>Physcomitrium</taxon>
    </lineage>
</organism>
<feature type="transmembrane region" description="Helical" evidence="1">
    <location>
        <begin position="14"/>
        <end position="39"/>
    </location>
</feature>
<keyword evidence="1" id="KW-0812">Transmembrane</keyword>
<protein>
    <submittedName>
        <fullName evidence="2">Uncharacterized protein</fullName>
    </submittedName>
</protein>
<evidence type="ECO:0000313" key="3">
    <source>
        <dbReference type="Proteomes" id="UP000006727"/>
    </source>
</evidence>
<keyword evidence="1" id="KW-1133">Transmembrane helix</keyword>
<dbReference type="InParanoid" id="A0A7I3ZFP3"/>
<dbReference type="Gramene" id="Pp3c23_5270V3.4">
    <property type="protein sequence ID" value="PAC:32949786.CDS.1"/>
    <property type="gene ID" value="Pp3c23_5270"/>
</dbReference>
<sequence>FQSSAPTEVSLADFLSLFFASSSVPFFLSLPDFIPIVLASNRLCQENLAPNCFDSPVVLRLLTAIVFVTLFTGH</sequence>
<proteinExistence type="predicted"/>